<dbReference type="GO" id="GO:0016811">
    <property type="term" value="F:hydrolase activity, acting on carbon-nitrogen (but not peptide) bonds, in linear amides"/>
    <property type="evidence" value="ECO:0007669"/>
    <property type="project" value="InterPro"/>
</dbReference>
<dbReference type="PROSITE" id="PS51186">
    <property type="entry name" value="GNAT"/>
    <property type="match status" value="1"/>
</dbReference>
<dbReference type="RefSeq" id="WP_129399689.1">
    <property type="nucleotide sequence ID" value="NZ_SDWT01000001.1"/>
</dbReference>
<proteinExistence type="inferred from homology"/>
<dbReference type="EMBL" id="SDWT01000001">
    <property type="protein sequence ID" value="RYB94337.1"/>
    <property type="molecule type" value="Genomic_DNA"/>
</dbReference>
<dbReference type="InterPro" id="IPR029055">
    <property type="entry name" value="Ntn_hydrolases_N"/>
</dbReference>
<evidence type="ECO:0000259" key="6">
    <source>
        <dbReference type="PROSITE" id="PS51186"/>
    </source>
</evidence>
<evidence type="ECO:0000313" key="7">
    <source>
        <dbReference type="EMBL" id="RYB94337.1"/>
    </source>
</evidence>
<comment type="caution">
    <text evidence="7">The sequence shown here is derived from an EMBL/GenBank/DDBJ whole genome shotgun (WGS) entry which is preliminary data.</text>
</comment>
<feature type="domain" description="N-acetyltransferase" evidence="6">
    <location>
        <begin position="622"/>
        <end position="784"/>
    </location>
</feature>
<dbReference type="Pfam" id="PF13523">
    <property type="entry name" value="Acetyltransf_8"/>
    <property type="match status" value="1"/>
</dbReference>
<evidence type="ECO:0000256" key="2">
    <source>
        <dbReference type="ARBA" id="ARBA00005102"/>
    </source>
</evidence>
<dbReference type="InterPro" id="IPR016181">
    <property type="entry name" value="Acyl_CoA_acyltransferase"/>
</dbReference>
<dbReference type="InterPro" id="IPR000182">
    <property type="entry name" value="GNAT_dom"/>
</dbReference>
<sequence length="792" mass="84024">MSVRRDPHGIPHVRAATLLDLAFEQGRVTAHDRAWQLTVERLRGEGRVGALGGSAAWDAFAADLDLADTAQRGLSALDAESQAFFAAYADGVRAGFAEGATSPELASVDAPGEWQPWSSLAVFLVQHVLFAGFPTTLWAASVEPGLDPRLASLLGVEPPHGSNAFAVGPSRTRSGAPLIGADPHRVFESPGIYQQVGLACDELDVVGLAFPGVPGVQHFGHTGHVAWAVTNAMADYQDVSVVGGRLVVRTPTSELGDVGLGAILPLLRARTVADVDAALEHWVEPVNNVLVADTTGRVLHRVAGRVPVRAGDAWTGWVDLPRTEVGHDEVAVTANDRTDDRWDALAGRFAPPWRRDRIASLLASGPVDGDLVDVGRAASVLTDHHDPSGGHLLDLLIGLDDLPEPSAALVERLREWDGSMAAGSVVAGAYAAVRDAVVAAIVADPLLAPARAAAPPIHAEVLAPWWHLPSRIARVLPDLVRDPPTGLDLDQMARSALAQVAALPDQTWGDRHRLTPIHAHADLRLDVAPYLPSVAGSPLDGDLECVAATAWIPGTDMSVSGPIARLVWDLSPPPGGRARSRWAVPLGASGIPGDPHHDDQLTAWKDGTLLPVTPLPATSPTFALRAVSPATDAPLLHGWFTEPRAAFWGMGARTLEEVGEIYGWIAEQPHLTARLALLDDHPVGLVQTYDPFVDEIGEHYDRRPGDLGVHLFLADDAARAGHTAELTAYLVAQVFADPAVHRVVLEPDVDNTRSLALLLRLGAELGPVTEVPAPMPDLPAKRAQFAFLPRPA</sequence>
<keyword evidence="8" id="KW-1185">Reference proteome</keyword>
<dbReference type="SUPFAM" id="SSF56235">
    <property type="entry name" value="N-terminal nucleophile aminohydrolases (Ntn hydrolases)"/>
    <property type="match status" value="1"/>
</dbReference>
<reference evidence="7 8" key="1">
    <citation type="submission" date="2019-01" db="EMBL/GenBank/DDBJ databases">
        <title>Novel species of Nocardioides.</title>
        <authorList>
            <person name="Liu Q."/>
            <person name="Xin Y.-H."/>
        </authorList>
    </citation>
    <scope>NUCLEOTIDE SEQUENCE [LARGE SCALE GENOMIC DNA]</scope>
    <source>
        <strain evidence="7 8">CGMCC 4.6882</strain>
    </source>
</reference>
<dbReference type="OrthoDB" id="9759796at2"/>
<evidence type="ECO:0000256" key="5">
    <source>
        <dbReference type="ARBA" id="ARBA00031122"/>
    </source>
</evidence>
<comment type="function">
    <text evidence="1">Acyltransferase required for the direct transfer of medium- to long-chain fatty acyl moieties from a carrier protein (MbtL) on to the epsilon-amino group of lysine residue in the mycobactin core.</text>
</comment>
<comment type="pathway">
    <text evidence="2">Siderophore biosynthesis; mycobactin biosynthesis.</text>
</comment>
<organism evidence="7 8">
    <name type="scientific">Nocardioides oleivorans</name>
    <dbReference type="NCBI Taxonomy" id="273676"/>
    <lineage>
        <taxon>Bacteria</taxon>
        <taxon>Bacillati</taxon>
        <taxon>Actinomycetota</taxon>
        <taxon>Actinomycetes</taxon>
        <taxon>Propionibacteriales</taxon>
        <taxon>Nocardioidaceae</taxon>
        <taxon>Nocardioides</taxon>
    </lineage>
</organism>
<dbReference type="SMART" id="SM01006">
    <property type="entry name" value="AlcB"/>
    <property type="match status" value="1"/>
</dbReference>
<dbReference type="Proteomes" id="UP000294071">
    <property type="component" value="Unassembled WGS sequence"/>
</dbReference>
<dbReference type="GO" id="GO:0019290">
    <property type="term" value="P:siderophore biosynthetic process"/>
    <property type="evidence" value="ECO:0007669"/>
    <property type="project" value="InterPro"/>
</dbReference>
<evidence type="ECO:0000256" key="1">
    <source>
        <dbReference type="ARBA" id="ARBA00003818"/>
    </source>
</evidence>
<dbReference type="Pfam" id="PF01804">
    <property type="entry name" value="Penicil_amidase"/>
    <property type="match status" value="2"/>
</dbReference>
<dbReference type="Gene3D" id="3.40.630.30">
    <property type="match status" value="1"/>
</dbReference>
<dbReference type="UniPathway" id="UPA00011"/>
<gene>
    <name evidence="7" type="ORF">EUA93_08255</name>
</gene>
<dbReference type="PANTHER" id="PTHR34218:SF4">
    <property type="entry name" value="ACYL-HOMOSERINE LACTONE ACYLASE QUIP"/>
    <property type="match status" value="1"/>
</dbReference>
<dbReference type="AlphaFoldDB" id="A0A4Q2RYS6"/>
<dbReference type="Gene3D" id="1.10.439.10">
    <property type="entry name" value="Penicillin Amidohydrolase, domain 1"/>
    <property type="match status" value="1"/>
</dbReference>
<dbReference type="InterPro" id="IPR002692">
    <property type="entry name" value="S45"/>
</dbReference>
<keyword evidence="7" id="KW-0808">Transferase</keyword>
<dbReference type="GO" id="GO:0017000">
    <property type="term" value="P:antibiotic biosynthetic process"/>
    <property type="evidence" value="ECO:0007669"/>
    <property type="project" value="InterPro"/>
</dbReference>
<dbReference type="Gene3D" id="1.10.1400.10">
    <property type="match status" value="1"/>
</dbReference>
<dbReference type="InterPro" id="IPR023343">
    <property type="entry name" value="Penicillin_amidase_dom1"/>
</dbReference>
<accession>A0A4Q2RYS6</accession>
<dbReference type="GO" id="GO:0016747">
    <property type="term" value="F:acyltransferase activity, transferring groups other than amino-acyl groups"/>
    <property type="evidence" value="ECO:0007669"/>
    <property type="project" value="InterPro"/>
</dbReference>
<protein>
    <recommendedName>
        <fullName evidence="4">Lysine N-acyltransferase MbtK</fullName>
    </recommendedName>
    <alternativeName>
        <fullName evidence="5">Mycobactin synthase protein K</fullName>
    </alternativeName>
</protein>
<evidence type="ECO:0000256" key="3">
    <source>
        <dbReference type="ARBA" id="ARBA00006586"/>
    </source>
</evidence>
<dbReference type="InterPro" id="IPR019432">
    <property type="entry name" value="Acyltransferase_MbtK/IucB-like"/>
</dbReference>
<dbReference type="PANTHER" id="PTHR34218">
    <property type="entry name" value="PEPTIDASE S45 PENICILLIN AMIDASE"/>
    <property type="match status" value="1"/>
</dbReference>
<dbReference type="SUPFAM" id="SSF55729">
    <property type="entry name" value="Acyl-CoA N-acyltransferases (Nat)"/>
    <property type="match status" value="1"/>
</dbReference>
<evidence type="ECO:0000313" key="8">
    <source>
        <dbReference type="Proteomes" id="UP000294071"/>
    </source>
</evidence>
<dbReference type="Gene3D" id="3.60.20.10">
    <property type="entry name" value="Glutamine Phosphoribosylpyrophosphate, subunit 1, domain 1"/>
    <property type="match status" value="1"/>
</dbReference>
<dbReference type="InterPro" id="IPR043147">
    <property type="entry name" value="Penicillin_amidase_A-knob"/>
</dbReference>
<name>A0A4Q2RYS6_9ACTN</name>
<evidence type="ECO:0000256" key="4">
    <source>
        <dbReference type="ARBA" id="ARBA00020586"/>
    </source>
</evidence>
<comment type="similarity">
    <text evidence="3">Belongs to the peptidase S45 family.</text>
</comment>